<dbReference type="EMBL" id="JAGGNH010000009">
    <property type="protein sequence ID" value="KAJ0964315.1"/>
    <property type="molecule type" value="Genomic_DNA"/>
</dbReference>
<dbReference type="PANTHER" id="PTHR33625">
    <property type="entry name" value="OS08G0179900 PROTEIN"/>
    <property type="match status" value="1"/>
</dbReference>
<comment type="caution">
    <text evidence="1">The sequence shown here is derived from an EMBL/GenBank/DDBJ whole genome shotgun (WGS) entry which is preliminary data.</text>
</comment>
<keyword evidence="2" id="KW-1185">Reference proteome</keyword>
<sequence length="263" mass="28510">MAGGSVIRPAGRTVIAGVGAPAKGTPSAKPPSLVSFSPSSSVSLASHQSSIDGEGEKREVRVSHSFVFGRVPSMKEAEDAISLLKQMFARLSLSQVFGDGYVHNSDKESKIPSSIEANQRPNASCVLDAFRLLKSNISVQRMVVSLASDEAVWNAVMNNKAVRELRASLRLDNRLHAAETGRTDNSNGGHDIVGMILQWIYASTMGKIMEIIGNIMQLLPVLFHSQEKEKNLDIVDNALRSSLMLTVMVFIIVVVTRIQSVHD</sequence>
<dbReference type="Proteomes" id="UP001085076">
    <property type="component" value="Miscellaneous, Linkage group lg09"/>
</dbReference>
<name>A0A9D5C0U2_9LILI</name>
<accession>A0A9D5C0U2</accession>
<organism evidence="1 2">
    <name type="scientific">Dioscorea zingiberensis</name>
    <dbReference type="NCBI Taxonomy" id="325984"/>
    <lineage>
        <taxon>Eukaryota</taxon>
        <taxon>Viridiplantae</taxon>
        <taxon>Streptophyta</taxon>
        <taxon>Embryophyta</taxon>
        <taxon>Tracheophyta</taxon>
        <taxon>Spermatophyta</taxon>
        <taxon>Magnoliopsida</taxon>
        <taxon>Liliopsida</taxon>
        <taxon>Dioscoreales</taxon>
        <taxon>Dioscoreaceae</taxon>
        <taxon>Dioscorea</taxon>
    </lineage>
</organism>
<evidence type="ECO:0000313" key="2">
    <source>
        <dbReference type="Proteomes" id="UP001085076"/>
    </source>
</evidence>
<dbReference type="OrthoDB" id="783898at2759"/>
<reference evidence="1" key="2">
    <citation type="journal article" date="2022" name="Hortic Res">
        <title>The genome of Dioscorea zingiberensis sheds light on the biosynthesis, origin and evolution of the medicinally important diosgenin saponins.</title>
        <authorList>
            <person name="Li Y."/>
            <person name="Tan C."/>
            <person name="Li Z."/>
            <person name="Guo J."/>
            <person name="Li S."/>
            <person name="Chen X."/>
            <person name="Wang C."/>
            <person name="Dai X."/>
            <person name="Yang H."/>
            <person name="Song W."/>
            <person name="Hou L."/>
            <person name="Xu J."/>
            <person name="Tong Z."/>
            <person name="Xu A."/>
            <person name="Yuan X."/>
            <person name="Wang W."/>
            <person name="Yang Q."/>
            <person name="Chen L."/>
            <person name="Sun Z."/>
            <person name="Wang K."/>
            <person name="Pan B."/>
            <person name="Chen J."/>
            <person name="Bao Y."/>
            <person name="Liu F."/>
            <person name="Qi X."/>
            <person name="Gang D.R."/>
            <person name="Wen J."/>
            <person name="Li J."/>
        </authorList>
    </citation>
    <scope>NUCLEOTIDE SEQUENCE</scope>
    <source>
        <strain evidence="1">Dzin_1.0</strain>
    </source>
</reference>
<dbReference type="PANTHER" id="PTHR33625:SF3">
    <property type="entry name" value="OS04G0550700 PROTEIN"/>
    <property type="match status" value="1"/>
</dbReference>
<reference evidence="1" key="1">
    <citation type="submission" date="2021-03" db="EMBL/GenBank/DDBJ databases">
        <authorList>
            <person name="Li Z."/>
            <person name="Yang C."/>
        </authorList>
    </citation>
    <scope>NUCLEOTIDE SEQUENCE</scope>
    <source>
        <strain evidence="1">Dzin_1.0</strain>
        <tissue evidence="1">Leaf</tissue>
    </source>
</reference>
<evidence type="ECO:0000313" key="1">
    <source>
        <dbReference type="EMBL" id="KAJ0964315.1"/>
    </source>
</evidence>
<gene>
    <name evidence="1" type="ORF">J5N97_029437</name>
</gene>
<proteinExistence type="predicted"/>
<protein>
    <submittedName>
        <fullName evidence="1">Uncharacterized protein</fullName>
    </submittedName>
</protein>
<dbReference type="AlphaFoldDB" id="A0A9D5C0U2"/>